<comment type="similarity">
    <text evidence="1">Belongs to the UPF0352 family.</text>
</comment>
<gene>
    <name evidence="2" type="ORF">CWE14_08710</name>
</gene>
<dbReference type="InterPro" id="IPR023202">
    <property type="entry name" value="YejL_sf"/>
</dbReference>
<evidence type="ECO:0000256" key="1">
    <source>
        <dbReference type="HAMAP-Rule" id="MF_00816"/>
    </source>
</evidence>
<comment type="caution">
    <text evidence="2">The sequence shown here is derived from an EMBL/GenBank/DDBJ whole genome shotgun (WGS) entry which is preliminary data.</text>
</comment>
<dbReference type="PIRSF" id="PIRSF006188">
    <property type="entry name" value="UCP006188"/>
    <property type="match status" value="1"/>
</dbReference>
<dbReference type="EMBL" id="PIPO01000003">
    <property type="protein sequence ID" value="RUO33292.1"/>
    <property type="molecule type" value="Genomic_DNA"/>
</dbReference>
<dbReference type="Gene3D" id="1.10.3390.10">
    <property type="entry name" value="YejL-like"/>
    <property type="match status" value="1"/>
</dbReference>
<proteinExistence type="inferred from homology"/>
<name>A0A432WHJ5_9GAMM</name>
<dbReference type="Pfam" id="PF07208">
    <property type="entry name" value="DUF1414"/>
    <property type="match status" value="1"/>
</dbReference>
<accession>A0A432WHJ5</accession>
<dbReference type="HAMAP" id="MF_00816">
    <property type="entry name" value="UPF0352"/>
    <property type="match status" value="1"/>
</dbReference>
<dbReference type="InterPro" id="IPR009857">
    <property type="entry name" value="UPF0352"/>
</dbReference>
<reference evidence="2 3" key="1">
    <citation type="journal article" date="2011" name="Front. Microbiol.">
        <title>Genomic signatures of strain selection and enhancement in Bacillus atrophaeus var. globigii, a historical biowarfare simulant.</title>
        <authorList>
            <person name="Gibbons H.S."/>
            <person name="Broomall S.M."/>
            <person name="McNew L.A."/>
            <person name="Daligault H."/>
            <person name="Chapman C."/>
            <person name="Bruce D."/>
            <person name="Karavis M."/>
            <person name="Krepps M."/>
            <person name="McGregor P.A."/>
            <person name="Hong C."/>
            <person name="Park K.H."/>
            <person name="Akmal A."/>
            <person name="Feldman A."/>
            <person name="Lin J.S."/>
            <person name="Chang W.E."/>
            <person name="Higgs B.W."/>
            <person name="Demirev P."/>
            <person name="Lindquist J."/>
            <person name="Liem A."/>
            <person name="Fochler E."/>
            <person name="Read T.D."/>
            <person name="Tapia R."/>
            <person name="Johnson S."/>
            <person name="Bishop-Lilly K.A."/>
            <person name="Detter C."/>
            <person name="Han C."/>
            <person name="Sozhamannan S."/>
            <person name="Rosenzweig C.N."/>
            <person name="Skowronski E.W."/>
        </authorList>
    </citation>
    <scope>NUCLEOTIDE SEQUENCE [LARGE SCALE GENOMIC DNA]</scope>
    <source>
        <strain evidence="2 3">Y4G10-17</strain>
    </source>
</reference>
<protein>
    <recommendedName>
        <fullName evidence="1">UPF0352 protein CWE14_08710</fullName>
    </recommendedName>
</protein>
<evidence type="ECO:0000313" key="3">
    <source>
        <dbReference type="Proteomes" id="UP000287823"/>
    </source>
</evidence>
<dbReference type="RefSeq" id="WP_126799009.1">
    <property type="nucleotide sequence ID" value="NZ_PIPO01000003.1"/>
</dbReference>
<keyword evidence="3" id="KW-1185">Reference proteome</keyword>
<evidence type="ECO:0000313" key="2">
    <source>
        <dbReference type="EMBL" id="RUO33292.1"/>
    </source>
</evidence>
<dbReference type="Proteomes" id="UP000287823">
    <property type="component" value="Unassembled WGS sequence"/>
</dbReference>
<organism evidence="2 3">
    <name type="scientific">Aliidiomarina soli</name>
    <dbReference type="NCBI Taxonomy" id="1928574"/>
    <lineage>
        <taxon>Bacteria</taxon>
        <taxon>Pseudomonadati</taxon>
        <taxon>Pseudomonadota</taxon>
        <taxon>Gammaproteobacteria</taxon>
        <taxon>Alteromonadales</taxon>
        <taxon>Idiomarinaceae</taxon>
        <taxon>Aliidiomarina</taxon>
    </lineage>
</organism>
<dbReference type="SUPFAM" id="SSF158651">
    <property type="entry name" value="YejL-like"/>
    <property type="match status" value="1"/>
</dbReference>
<sequence>MPIVSKYSAEQQEQLLDDVMAVFEDQQIPVDLCLMTLGNAVSNVISRGVPAARQEAMAEQFSRVLLQSVHANKA</sequence>
<dbReference type="AlphaFoldDB" id="A0A432WHJ5"/>